<evidence type="ECO:0000256" key="1">
    <source>
        <dbReference type="SAM" id="MobiDB-lite"/>
    </source>
</evidence>
<gene>
    <name evidence="2" type="ORF">SAMN04244550_00418</name>
</gene>
<dbReference type="RefSeq" id="WP_074552600.1">
    <property type="nucleotide sequence ID" value="NZ_CP119563.1"/>
</dbReference>
<name>A0A1G7CZX7_RHOCA</name>
<accession>A0A1G7CZX7</accession>
<organism evidence="2 3">
    <name type="scientific">Rhodobacter capsulatus</name>
    <name type="common">Rhodopseudomonas capsulata</name>
    <dbReference type="NCBI Taxonomy" id="1061"/>
    <lineage>
        <taxon>Bacteria</taxon>
        <taxon>Pseudomonadati</taxon>
        <taxon>Pseudomonadota</taxon>
        <taxon>Alphaproteobacteria</taxon>
        <taxon>Rhodobacterales</taxon>
        <taxon>Rhodobacter group</taxon>
        <taxon>Rhodobacter</taxon>
    </lineage>
</organism>
<dbReference type="EMBL" id="FNAY01000001">
    <property type="protein sequence ID" value="SDE44236.1"/>
    <property type="molecule type" value="Genomic_DNA"/>
</dbReference>
<dbReference type="AlphaFoldDB" id="A0A1G7CZX7"/>
<proteinExistence type="predicted"/>
<protein>
    <submittedName>
        <fullName evidence="2">Uncharacterized protein</fullName>
    </submittedName>
</protein>
<sequence>MSDPATLPNKNRSDRHRLAARTGADADRAEAAVATALTVEQAETEAFIQRMRAIVENRCHGTEAGRTEHRRSDRPCDD</sequence>
<evidence type="ECO:0000313" key="2">
    <source>
        <dbReference type="EMBL" id="SDE44236.1"/>
    </source>
</evidence>
<feature type="region of interest" description="Disordered" evidence="1">
    <location>
        <begin position="1"/>
        <end position="24"/>
    </location>
</feature>
<evidence type="ECO:0000313" key="3">
    <source>
        <dbReference type="Proteomes" id="UP000183812"/>
    </source>
</evidence>
<dbReference type="Proteomes" id="UP000183812">
    <property type="component" value="Unassembled WGS sequence"/>
</dbReference>
<reference evidence="2 3" key="1">
    <citation type="submission" date="2016-10" db="EMBL/GenBank/DDBJ databases">
        <authorList>
            <person name="de Groot N.N."/>
        </authorList>
    </citation>
    <scope>NUCLEOTIDE SEQUENCE [LARGE SCALE GENOMIC DNA]</scope>
    <source>
        <strain evidence="3">DSM 938 / 37b4</strain>
    </source>
</reference>